<dbReference type="AlphaFoldDB" id="A0A174LL31"/>
<evidence type="ECO:0000256" key="1">
    <source>
        <dbReference type="SAM" id="Coils"/>
    </source>
</evidence>
<dbReference type="EMBL" id="CYZU01000071">
    <property type="protein sequence ID" value="CUP24843.1"/>
    <property type="molecule type" value="Genomic_DNA"/>
</dbReference>
<name>A0A174LL31_9FIRM</name>
<dbReference type="RefSeq" id="WP_055155104.1">
    <property type="nucleotide sequence ID" value="NZ_CYZU01000071.1"/>
</dbReference>
<accession>A0A174LL31</accession>
<dbReference type="Proteomes" id="UP000095544">
    <property type="component" value="Unassembled WGS sequence"/>
</dbReference>
<organism evidence="2 3">
    <name type="scientific">Faecalicatena contorta</name>
    <dbReference type="NCBI Taxonomy" id="39482"/>
    <lineage>
        <taxon>Bacteria</taxon>
        <taxon>Bacillati</taxon>
        <taxon>Bacillota</taxon>
        <taxon>Clostridia</taxon>
        <taxon>Lachnospirales</taxon>
        <taxon>Lachnospiraceae</taxon>
        <taxon>Faecalicatena</taxon>
    </lineage>
</organism>
<protein>
    <submittedName>
        <fullName evidence="2">Uncharacterized protein</fullName>
    </submittedName>
</protein>
<sequence>MFFKKKKEIEKLKREIDSLTTANTALTRSNKELEEKLNADYIDTDFCAVCENGIPLKNAFGDLYGAKCALKCECENFERKPQ</sequence>
<keyword evidence="1" id="KW-0175">Coiled coil</keyword>
<dbReference type="STRING" id="39482.ERS852491_04649"/>
<reference evidence="2 3" key="1">
    <citation type="submission" date="2015-09" db="EMBL/GenBank/DDBJ databases">
        <authorList>
            <consortium name="Pathogen Informatics"/>
        </authorList>
    </citation>
    <scope>NUCLEOTIDE SEQUENCE [LARGE SCALE GENOMIC DNA]</scope>
    <source>
        <strain evidence="2 3">2789STDY5834876</strain>
    </source>
</reference>
<proteinExistence type="predicted"/>
<gene>
    <name evidence="2" type="ORF">ERS852491_04649</name>
</gene>
<dbReference type="SUPFAM" id="SSF75704">
    <property type="entry name" value="Mitotic arrest deficient-like 1, Mad1"/>
    <property type="match status" value="1"/>
</dbReference>
<evidence type="ECO:0000313" key="3">
    <source>
        <dbReference type="Proteomes" id="UP000095544"/>
    </source>
</evidence>
<evidence type="ECO:0000313" key="2">
    <source>
        <dbReference type="EMBL" id="CUP24843.1"/>
    </source>
</evidence>
<feature type="coiled-coil region" evidence="1">
    <location>
        <begin position="2"/>
        <end position="36"/>
    </location>
</feature>